<dbReference type="Pfam" id="PF16649">
    <property type="entry name" value="IL23"/>
    <property type="match status" value="1"/>
</dbReference>
<dbReference type="OrthoDB" id="9904313at2759"/>
<dbReference type="GO" id="GO:0005125">
    <property type="term" value="F:cytokine activity"/>
    <property type="evidence" value="ECO:0007669"/>
    <property type="project" value="InterPro"/>
</dbReference>
<dbReference type="GO" id="GO:0006955">
    <property type="term" value="P:immune response"/>
    <property type="evidence" value="ECO:0007669"/>
    <property type="project" value="InterPro"/>
</dbReference>
<reference evidence="2" key="1">
    <citation type="journal article" date="2023" name="Science">
        <title>Genome structures resolve the early diversification of teleost fishes.</title>
        <authorList>
            <person name="Parey E."/>
            <person name="Louis A."/>
            <person name="Montfort J."/>
            <person name="Bouchez O."/>
            <person name="Roques C."/>
            <person name="Iampietro C."/>
            <person name="Lluch J."/>
            <person name="Castinel A."/>
            <person name="Donnadieu C."/>
            <person name="Desvignes T."/>
            <person name="Floi Bucao C."/>
            <person name="Jouanno E."/>
            <person name="Wen M."/>
            <person name="Mejri S."/>
            <person name="Dirks R."/>
            <person name="Jansen H."/>
            <person name="Henkel C."/>
            <person name="Chen W.J."/>
            <person name="Zahm M."/>
            <person name="Cabau C."/>
            <person name="Klopp C."/>
            <person name="Thompson A.W."/>
            <person name="Robinson-Rechavi M."/>
            <person name="Braasch I."/>
            <person name="Lecointre G."/>
            <person name="Bobe J."/>
            <person name="Postlethwait J.H."/>
            <person name="Berthelot C."/>
            <person name="Roest Crollius H."/>
            <person name="Guiguen Y."/>
        </authorList>
    </citation>
    <scope>NUCLEOTIDE SEQUENCE</scope>
    <source>
        <strain evidence="2">WJC10195</strain>
    </source>
</reference>
<feature type="chain" id="PRO_5040177815" description="Interleukin-6" evidence="1">
    <location>
        <begin position="26"/>
        <end position="209"/>
    </location>
</feature>
<dbReference type="Proteomes" id="UP001152622">
    <property type="component" value="Chromosome 3"/>
</dbReference>
<dbReference type="Gene3D" id="1.20.1250.10">
    <property type="match status" value="1"/>
</dbReference>
<evidence type="ECO:0000256" key="1">
    <source>
        <dbReference type="SAM" id="SignalP"/>
    </source>
</evidence>
<comment type="caution">
    <text evidence="2">The sequence shown here is derived from an EMBL/GenBank/DDBJ whole genome shotgun (WGS) entry which is preliminary data.</text>
</comment>
<dbReference type="InterPro" id="IPR009079">
    <property type="entry name" value="4_helix_cytokine-like_core"/>
</dbReference>
<keyword evidence="1" id="KW-0732">Signal</keyword>
<name>A0A9Q1J787_SYNKA</name>
<dbReference type="InterPro" id="IPR010831">
    <property type="entry name" value="IL-23_alpha"/>
</dbReference>
<dbReference type="AlphaFoldDB" id="A0A9Q1J787"/>
<feature type="signal peptide" evidence="1">
    <location>
        <begin position="1"/>
        <end position="25"/>
    </location>
</feature>
<dbReference type="GO" id="GO:0005576">
    <property type="term" value="C:extracellular region"/>
    <property type="evidence" value="ECO:0007669"/>
    <property type="project" value="InterPro"/>
</dbReference>
<organism evidence="2 3">
    <name type="scientific">Synaphobranchus kaupii</name>
    <name type="common">Kaup's arrowtooth eel</name>
    <dbReference type="NCBI Taxonomy" id="118154"/>
    <lineage>
        <taxon>Eukaryota</taxon>
        <taxon>Metazoa</taxon>
        <taxon>Chordata</taxon>
        <taxon>Craniata</taxon>
        <taxon>Vertebrata</taxon>
        <taxon>Euteleostomi</taxon>
        <taxon>Actinopterygii</taxon>
        <taxon>Neopterygii</taxon>
        <taxon>Teleostei</taxon>
        <taxon>Anguilliformes</taxon>
        <taxon>Synaphobranchidae</taxon>
        <taxon>Synaphobranchus</taxon>
    </lineage>
</organism>
<gene>
    <name evidence="2" type="ORF">SKAU_G00099290</name>
</gene>
<sequence>MQSLSRTVVVIALVLALTGVREVNGAPIINWDLCTESSVGLNKLAQDLANKVLGSSPRSLYNIDEQVVLVEPSDMCDPAGLKMDSKPCIKKIITALGNYSRIFRKEGLFLGSARETARKVAVTVSKLLGQLGTLFSLSLCNSNLIELNVLQAEEPQGSTVELDRTWMQYVLARYSVERLLSFSILVARVFASGNPAAHGNAPSTSCHQR</sequence>
<accession>A0A9Q1J787</accession>
<proteinExistence type="predicted"/>
<evidence type="ECO:0000313" key="2">
    <source>
        <dbReference type="EMBL" id="KAJ8369901.1"/>
    </source>
</evidence>
<evidence type="ECO:0008006" key="4">
    <source>
        <dbReference type="Google" id="ProtNLM"/>
    </source>
</evidence>
<evidence type="ECO:0000313" key="3">
    <source>
        <dbReference type="Proteomes" id="UP001152622"/>
    </source>
</evidence>
<protein>
    <recommendedName>
        <fullName evidence="4">Interleukin-6</fullName>
    </recommendedName>
</protein>
<keyword evidence="3" id="KW-1185">Reference proteome</keyword>
<dbReference type="EMBL" id="JAINUF010000003">
    <property type="protein sequence ID" value="KAJ8369901.1"/>
    <property type="molecule type" value="Genomic_DNA"/>
</dbReference>